<keyword evidence="2" id="KW-0560">Oxidoreductase</keyword>
<feature type="region of interest" description="Disordered" evidence="3">
    <location>
        <begin position="1"/>
        <end position="20"/>
    </location>
</feature>
<reference evidence="5" key="1">
    <citation type="submission" date="2019-12" db="EMBL/GenBank/DDBJ databases">
        <title>Genome sequencing and annotation of Brassica cretica.</title>
        <authorList>
            <person name="Studholme D.J."/>
            <person name="Sarris P.F."/>
        </authorList>
    </citation>
    <scope>NUCLEOTIDE SEQUENCE</scope>
    <source>
        <strain evidence="5">PFS-001/15</strain>
        <tissue evidence="5">Leaf</tissue>
    </source>
</reference>
<keyword evidence="1" id="KW-0521">NADP</keyword>
<comment type="caution">
    <text evidence="5">The sequence shown here is derived from an EMBL/GenBank/DDBJ whole genome shotgun (WGS) entry which is preliminary data.</text>
</comment>
<evidence type="ECO:0000259" key="4">
    <source>
        <dbReference type="Pfam" id="PF01370"/>
    </source>
</evidence>
<dbReference type="InterPro" id="IPR001509">
    <property type="entry name" value="Epimerase_deHydtase"/>
</dbReference>
<dbReference type="Proteomes" id="UP000712281">
    <property type="component" value="Unassembled WGS sequence"/>
</dbReference>
<dbReference type="EMBL" id="QGKW02001940">
    <property type="protein sequence ID" value="KAF2557385.1"/>
    <property type="molecule type" value="Genomic_DNA"/>
</dbReference>
<dbReference type="AlphaFoldDB" id="A0A8S9HG41"/>
<dbReference type="SUPFAM" id="SSF51735">
    <property type="entry name" value="NAD(P)-binding Rossmann-fold domains"/>
    <property type="match status" value="1"/>
</dbReference>
<dbReference type="PANTHER" id="PTHR10366:SF658">
    <property type="entry name" value="NAD(P)-BINDING ROSSMANN-FOLD SUPERFAMILY PROTEIN"/>
    <property type="match status" value="1"/>
</dbReference>
<dbReference type="GO" id="GO:0016616">
    <property type="term" value="F:oxidoreductase activity, acting on the CH-OH group of donors, NAD or NADP as acceptor"/>
    <property type="evidence" value="ECO:0007669"/>
    <property type="project" value="TreeGrafter"/>
</dbReference>
<name>A0A8S9HG41_BRACR</name>
<feature type="compositionally biased region" description="Basic and acidic residues" evidence="3">
    <location>
        <begin position="1"/>
        <end position="10"/>
    </location>
</feature>
<organism evidence="5 6">
    <name type="scientific">Brassica cretica</name>
    <name type="common">Mustard</name>
    <dbReference type="NCBI Taxonomy" id="69181"/>
    <lineage>
        <taxon>Eukaryota</taxon>
        <taxon>Viridiplantae</taxon>
        <taxon>Streptophyta</taxon>
        <taxon>Embryophyta</taxon>
        <taxon>Tracheophyta</taxon>
        <taxon>Spermatophyta</taxon>
        <taxon>Magnoliopsida</taxon>
        <taxon>eudicotyledons</taxon>
        <taxon>Gunneridae</taxon>
        <taxon>Pentapetalae</taxon>
        <taxon>rosids</taxon>
        <taxon>malvids</taxon>
        <taxon>Brassicales</taxon>
        <taxon>Brassicaceae</taxon>
        <taxon>Brassiceae</taxon>
        <taxon>Brassica</taxon>
    </lineage>
</organism>
<dbReference type="Pfam" id="PF01370">
    <property type="entry name" value="Epimerase"/>
    <property type="match status" value="1"/>
</dbReference>
<feature type="domain" description="NAD-dependent epimerase/dehydratase" evidence="4">
    <location>
        <begin position="248"/>
        <end position="331"/>
    </location>
</feature>
<dbReference type="InterPro" id="IPR050425">
    <property type="entry name" value="NAD(P)_dehydrat-like"/>
</dbReference>
<proteinExistence type="predicted"/>
<gene>
    <name evidence="5" type="ORF">F2Q68_00014176</name>
</gene>
<evidence type="ECO:0000313" key="5">
    <source>
        <dbReference type="EMBL" id="KAF2557385.1"/>
    </source>
</evidence>
<dbReference type="InterPro" id="IPR036291">
    <property type="entry name" value="NAD(P)-bd_dom_sf"/>
</dbReference>
<evidence type="ECO:0000313" key="6">
    <source>
        <dbReference type="Proteomes" id="UP000712281"/>
    </source>
</evidence>
<accession>A0A8S9HG41</accession>
<sequence>MQLDTQKHEVSQYLRSAHANRHAKARVSRCMNTRHAEGQLNMEVSSSMAIEHATGQVDAHVSPHMQDDTQAIGWLILIGRQLLYIPSYPGSFLLIQTHQRHTKTLLRERDRERERAKEVRCFRSIHIFRRPRNCREVPKDCPEEKEGSFRVMISLDQFIQDIEVGFWDLTSRYQDENLEGIKGVPDFGDGFRARIAGPPPASPIEDRGTAILIEDRDRAIPERLRLCGVIVKGLPVSLMCRKNDFIWYGYAKTLGEKEAWTIAAEKNLDIVVVIPSFCIGPILSPEPTSSPLILLSIIKGVRGDYPNVTGGFVHIEDVVAAQILAMEKLKASGRFICSSSVAHWSEIIEMLRPKYPLYPFETKCSSEEGKDMPHSLDTTKIRELGLPPFKSLAEMFDDCIKCFQDKGLL</sequence>
<evidence type="ECO:0000256" key="2">
    <source>
        <dbReference type="ARBA" id="ARBA00023002"/>
    </source>
</evidence>
<dbReference type="PANTHER" id="PTHR10366">
    <property type="entry name" value="NAD DEPENDENT EPIMERASE/DEHYDRATASE"/>
    <property type="match status" value="1"/>
</dbReference>
<evidence type="ECO:0000256" key="1">
    <source>
        <dbReference type="ARBA" id="ARBA00022857"/>
    </source>
</evidence>
<evidence type="ECO:0000256" key="3">
    <source>
        <dbReference type="SAM" id="MobiDB-lite"/>
    </source>
</evidence>
<protein>
    <recommendedName>
        <fullName evidence="4">NAD-dependent epimerase/dehydratase domain-containing protein</fullName>
    </recommendedName>
</protein>
<dbReference type="Gene3D" id="3.40.50.720">
    <property type="entry name" value="NAD(P)-binding Rossmann-like Domain"/>
    <property type="match status" value="1"/>
</dbReference>